<comment type="caution">
    <text evidence="1">The sequence shown here is derived from an EMBL/GenBank/DDBJ whole genome shotgun (WGS) entry which is preliminary data.</text>
</comment>
<sequence length="146" mass="16870">MHKVTIKPGEFVGPLKLGMSEAEINHILNDLEYSFSVLTTSYTNSSLTELEISNDRTIAAVLEGYNIDLFQTKVEDLIPKLNEISPYAINNFYSEGCQYDFPELGLRLWRSIELYSKDIENLPEDEKEERADKLYFETFVIYPSIK</sequence>
<name>A0ABR8T585_9BACL</name>
<proteinExistence type="predicted"/>
<reference evidence="1 2" key="1">
    <citation type="submission" date="2020-08" db="EMBL/GenBank/DDBJ databases">
        <title>A Genomic Blueprint of the Chicken Gut Microbiome.</title>
        <authorList>
            <person name="Gilroy R."/>
            <person name="Ravi A."/>
            <person name="Getino M."/>
            <person name="Pursley I."/>
            <person name="Horton D.L."/>
            <person name="Alikhan N.-F."/>
            <person name="Baker D."/>
            <person name="Gharbi K."/>
            <person name="Hall N."/>
            <person name="Watson M."/>
            <person name="Adriaenssens E.M."/>
            <person name="Foster-Nyarko E."/>
            <person name="Jarju S."/>
            <person name="Secka A."/>
            <person name="Antonio M."/>
            <person name="Oren A."/>
            <person name="Chaudhuri R."/>
            <person name="La Ragione R.M."/>
            <person name="Hildebrand F."/>
            <person name="Pallen M.J."/>
        </authorList>
    </citation>
    <scope>NUCLEOTIDE SEQUENCE [LARGE SCALE GENOMIC DNA]</scope>
    <source>
        <strain evidence="1 2">Sa2BVA9</strain>
    </source>
</reference>
<dbReference type="EMBL" id="JACSQL010000012">
    <property type="protein sequence ID" value="MBD7970454.1"/>
    <property type="molecule type" value="Genomic_DNA"/>
</dbReference>
<organism evidence="1 2">
    <name type="scientific">Paenibacillus gallinarum</name>
    <dbReference type="NCBI Taxonomy" id="2762232"/>
    <lineage>
        <taxon>Bacteria</taxon>
        <taxon>Bacillati</taxon>
        <taxon>Bacillota</taxon>
        <taxon>Bacilli</taxon>
        <taxon>Bacillales</taxon>
        <taxon>Paenibacillaceae</taxon>
        <taxon>Paenibacillus</taxon>
    </lineage>
</organism>
<dbReference type="Proteomes" id="UP000608071">
    <property type="component" value="Unassembled WGS sequence"/>
</dbReference>
<protein>
    <submittedName>
        <fullName evidence="1">Uncharacterized protein</fullName>
    </submittedName>
</protein>
<accession>A0ABR8T585</accession>
<dbReference type="RefSeq" id="WP_160035260.1">
    <property type="nucleotide sequence ID" value="NZ_JACSQL010000012.1"/>
</dbReference>
<keyword evidence="2" id="KW-1185">Reference proteome</keyword>
<evidence type="ECO:0000313" key="1">
    <source>
        <dbReference type="EMBL" id="MBD7970454.1"/>
    </source>
</evidence>
<evidence type="ECO:0000313" key="2">
    <source>
        <dbReference type="Proteomes" id="UP000608071"/>
    </source>
</evidence>
<gene>
    <name evidence="1" type="ORF">H9647_20510</name>
</gene>